<feature type="domain" description="WW" evidence="6">
    <location>
        <begin position="64"/>
        <end position="98"/>
    </location>
</feature>
<evidence type="ECO:0000259" key="7">
    <source>
        <dbReference type="PROSITE" id="PS50178"/>
    </source>
</evidence>
<protein>
    <submittedName>
        <fullName evidence="8">RUN and FYVE domain-containing protein 2 (Partial)</fullName>
    </submittedName>
</protein>
<dbReference type="Proteomes" id="UP001153069">
    <property type="component" value="Unassembled WGS sequence"/>
</dbReference>
<dbReference type="InterPro" id="IPR001202">
    <property type="entry name" value="WW_dom"/>
</dbReference>
<dbReference type="EMBL" id="CAICTM010002846">
    <property type="protein sequence ID" value="CAB9530359.1"/>
    <property type="molecule type" value="Genomic_DNA"/>
</dbReference>
<evidence type="ECO:0000256" key="4">
    <source>
        <dbReference type="PROSITE-ProRule" id="PRU00091"/>
    </source>
</evidence>
<feature type="region of interest" description="Disordered" evidence="5">
    <location>
        <begin position="34"/>
        <end position="66"/>
    </location>
</feature>
<dbReference type="PROSITE" id="PS01159">
    <property type="entry name" value="WW_DOMAIN_1"/>
    <property type="match status" value="2"/>
</dbReference>
<dbReference type="CDD" id="cd00065">
    <property type="entry name" value="FYVE_like_SF"/>
    <property type="match status" value="1"/>
</dbReference>
<keyword evidence="1" id="KW-0479">Metal-binding</keyword>
<dbReference type="InterPro" id="IPR036020">
    <property type="entry name" value="WW_dom_sf"/>
</dbReference>
<dbReference type="PROSITE" id="PS50020">
    <property type="entry name" value="WW_DOMAIN_2"/>
    <property type="match status" value="2"/>
</dbReference>
<keyword evidence="9" id="KW-1185">Reference proteome</keyword>
<dbReference type="InterPro" id="IPR011011">
    <property type="entry name" value="Znf_FYVE_PHD"/>
</dbReference>
<dbReference type="OrthoDB" id="660555at2759"/>
<evidence type="ECO:0000256" key="3">
    <source>
        <dbReference type="ARBA" id="ARBA00022833"/>
    </source>
</evidence>
<keyword evidence="3" id="KW-0862">Zinc</keyword>
<evidence type="ECO:0000313" key="9">
    <source>
        <dbReference type="Proteomes" id="UP001153069"/>
    </source>
</evidence>
<dbReference type="InterPro" id="IPR013083">
    <property type="entry name" value="Znf_RING/FYVE/PHD"/>
</dbReference>
<dbReference type="Gene3D" id="2.20.70.10">
    <property type="match status" value="2"/>
</dbReference>
<dbReference type="SUPFAM" id="SSF57903">
    <property type="entry name" value="FYVE/PHD zinc finger"/>
    <property type="match status" value="1"/>
</dbReference>
<accession>A0A9N8F2K9</accession>
<dbReference type="InterPro" id="IPR000306">
    <property type="entry name" value="Znf_FYVE"/>
</dbReference>
<dbReference type="InterPro" id="IPR017455">
    <property type="entry name" value="Znf_FYVE-rel"/>
</dbReference>
<feature type="region of interest" description="Disordered" evidence="5">
    <location>
        <begin position="95"/>
        <end position="118"/>
    </location>
</feature>
<evidence type="ECO:0000256" key="5">
    <source>
        <dbReference type="SAM" id="MobiDB-lite"/>
    </source>
</evidence>
<organism evidence="8 9">
    <name type="scientific">Seminavis robusta</name>
    <dbReference type="NCBI Taxonomy" id="568900"/>
    <lineage>
        <taxon>Eukaryota</taxon>
        <taxon>Sar</taxon>
        <taxon>Stramenopiles</taxon>
        <taxon>Ochrophyta</taxon>
        <taxon>Bacillariophyta</taxon>
        <taxon>Bacillariophyceae</taxon>
        <taxon>Bacillariophycidae</taxon>
        <taxon>Naviculales</taxon>
        <taxon>Naviculaceae</taxon>
        <taxon>Seminavis</taxon>
    </lineage>
</organism>
<dbReference type="CDD" id="cd00201">
    <property type="entry name" value="WW"/>
    <property type="match status" value="2"/>
</dbReference>
<reference evidence="8" key="1">
    <citation type="submission" date="2020-06" db="EMBL/GenBank/DDBJ databases">
        <authorList>
            <consortium name="Plant Systems Biology data submission"/>
        </authorList>
    </citation>
    <scope>NUCLEOTIDE SEQUENCE</scope>
    <source>
        <strain evidence="8">D6</strain>
    </source>
</reference>
<dbReference type="InterPro" id="IPR016024">
    <property type="entry name" value="ARM-type_fold"/>
</dbReference>
<dbReference type="PANTHER" id="PTHR39490">
    <property type="entry name" value="ARRESTIN DOMAIN-CONTAINING PROTEIN D"/>
    <property type="match status" value="1"/>
</dbReference>
<dbReference type="PROSITE" id="PS50178">
    <property type="entry name" value="ZF_FYVE"/>
    <property type="match status" value="1"/>
</dbReference>
<dbReference type="GO" id="GO:0008270">
    <property type="term" value="F:zinc ion binding"/>
    <property type="evidence" value="ECO:0007669"/>
    <property type="project" value="UniProtKB-KW"/>
</dbReference>
<dbReference type="PANTHER" id="PTHR39490:SF8">
    <property type="entry name" value="ZINC FINGER FYVE DOMAIN-CONTAINING PROTEIN 21"/>
    <property type="match status" value="1"/>
</dbReference>
<evidence type="ECO:0000313" key="8">
    <source>
        <dbReference type="EMBL" id="CAB9530359.1"/>
    </source>
</evidence>
<comment type="caution">
    <text evidence="8">The sequence shown here is derived from an EMBL/GenBank/DDBJ whole genome shotgun (WGS) entry which is preliminary data.</text>
</comment>
<feature type="non-terminal residue" evidence="8">
    <location>
        <position position="950"/>
    </location>
</feature>
<evidence type="ECO:0000259" key="6">
    <source>
        <dbReference type="PROSITE" id="PS50020"/>
    </source>
</evidence>
<dbReference type="SUPFAM" id="SSF51045">
    <property type="entry name" value="WW domain"/>
    <property type="match status" value="2"/>
</dbReference>
<feature type="compositionally biased region" description="Polar residues" evidence="5">
    <location>
        <begin position="95"/>
        <end position="104"/>
    </location>
</feature>
<evidence type="ECO:0000256" key="2">
    <source>
        <dbReference type="ARBA" id="ARBA00022771"/>
    </source>
</evidence>
<sequence length="950" mass="102166">MSTGTNPAAQQGWVKSVDPKSGRTFYANRLTRKTQWDKPDNWIEEEVVAPPPNPYQTRQDDDDDDLPANWEMMTDPTSGKPFYVDHERKITTWTKPTKQKSTPAAVSHAPATVATSSSSLKQIMSQSAAATSASSPTKFGSSTSSYNAPSSYYNESYAQPHQWHQEQADFSDSMPKLEFSVKKVEDALRPECSHCDEIFTMSKRRHHCRLCGDVFCDTCSSHRVNLPLEGPEFEKPVRVCDFCNQDIEKGNFFSLRRYFTPVLLYKPGRASVDHEEGVASASNVNAALCALTSDFDQMLNNPSTTIEDKVTIPPDVFVPALIEHLYSRETADRTVRAVASLLALESIAGKKDYTHAIVLHGGKRAIESIMELLERTGNDRRTLFIQEQAARAMFYLTEGKILASLQRKHEQLTAKGEEFGGVESIDLPRALRNMLDHCSVSKNPNLQRWSTSTIHHLVLEDQRRATMAVNEVAAAVASGQAPDDLEYNSFLDQLVSTGGIMILCSLIGAEDADTRAHAVAACQAILSSTRIMDNSRAALAEMTGGQPGGSETKDGEIVRALIAGGGCGSSVSQLLISADNAVAGMGCDFVASLVGPLLSQAAATASLPSQYDWRSDNDGMGACREAALEIATGACLPALLSLVRQHVRRPVELKKSAMETLAAVVLAVGEIGRAWAGGKYEEGLEMVGAPAKLKEALLLLNEEGTIDAALELLQSTAAQSLGSAADTPASRMRECAGIILASLTTCSAEAIMELQTRKVVSPLLLASNDASMLSPSSIRGDTAPRCLGVLETVASVLMFAWQHPSGASNELLDQLIEALDVGAISFLSKVLLKGVEWDSKDKAVGGMKSATACFRLLCCLFGIALTDETTIGMKRLMDAVDADSYNYNTSRNKKGPHNIVEAVLGSLQVASATAKKALMGSLGQGAHYQTALMDMLEAAVLATGSMCGSS</sequence>
<dbReference type="Gene3D" id="1.25.10.10">
    <property type="entry name" value="Leucine-rich Repeat Variant"/>
    <property type="match status" value="1"/>
</dbReference>
<name>A0A9N8F2K9_9STRA</name>
<dbReference type="SUPFAM" id="SSF48371">
    <property type="entry name" value="ARM repeat"/>
    <property type="match status" value="1"/>
</dbReference>
<feature type="domain" description="FYVE-type" evidence="7">
    <location>
        <begin position="186"/>
        <end position="248"/>
    </location>
</feature>
<feature type="domain" description="WW" evidence="6">
    <location>
        <begin position="7"/>
        <end position="41"/>
    </location>
</feature>
<evidence type="ECO:0000256" key="1">
    <source>
        <dbReference type="ARBA" id="ARBA00022723"/>
    </source>
</evidence>
<dbReference type="SMART" id="SM00456">
    <property type="entry name" value="WW"/>
    <property type="match status" value="2"/>
</dbReference>
<dbReference type="SMART" id="SM00064">
    <property type="entry name" value="FYVE"/>
    <property type="match status" value="1"/>
</dbReference>
<keyword evidence="2 4" id="KW-0863">Zinc-finger</keyword>
<dbReference type="InterPro" id="IPR011989">
    <property type="entry name" value="ARM-like"/>
</dbReference>
<dbReference type="Gene3D" id="3.30.40.10">
    <property type="entry name" value="Zinc/RING finger domain, C3HC4 (zinc finger)"/>
    <property type="match status" value="1"/>
</dbReference>
<feature type="region of interest" description="Disordered" evidence="5">
    <location>
        <begin position="1"/>
        <end position="22"/>
    </location>
</feature>
<dbReference type="Pfam" id="PF00397">
    <property type="entry name" value="WW"/>
    <property type="match status" value="2"/>
</dbReference>
<dbReference type="InterPro" id="IPR052113">
    <property type="entry name" value="FYVE-type_Zinc_Finger"/>
</dbReference>
<proteinExistence type="predicted"/>
<dbReference type="AlphaFoldDB" id="A0A9N8F2K9"/>
<dbReference type="Pfam" id="PF01363">
    <property type="entry name" value="FYVE"/>
    <property type="match status" value="1"/>
</dbReference>
<gene>
    <name evidence="8" type="ORF">SEMRO_2848_G338510.1</name>
</gene>